<dbReference type="STRING" id="1314777.A0A164YCE0"/>
<protein>
    <recommendedName>
        <fullName evidence="3">Capsular associated protein</fullName>
    </recommendedName>
</protein>
<dbReference type="Proteomes" id="UP000076722">
    <property type="component" value="Unassembled WGS sequence"/>
</dbReference>
<dbReference type="OrthoDB" id="544608at2759"/>
<evidence type="ECO:0000313" key="2">
    <source>
        <dbReference type="Proteomes" id="UP000076722"/>
    </source>
</evidence>
<sequence length="526" mass="56726">MTSEEKGHLRSPSKSQRIWLIPPFILALFLFSKALFPSSSHAYHPARALVSHNYLTTNMSQEPNPFSFCPIGSSGDLLSEKYGVNNLARSRLHAGSGARVQKVLKKAMSGLPITISVLGGSISACHGAGDDPIAPGCWPARLFNWWNEVFPHPASELTNGAMRKTDSSYYAFCNSHHVPDHTDLVILEFDSDDPAEAEWRNHFELLMRSLLTRPDQPAVLVLGHFSPHRQAQYGYHGAEVLHSSVAQFYDVPHISTKPTLYAPYISDPSSIRSLYADPLLANPAGHGLLSDMLVSYFQSQICTVWNSLSSPEALLADTGAGAGGIFGGAGQRKGDVDAGAGAVKAAGAVGDHPNFAGVGALLDTKVPPFMLTTRPEEFEDFREAVPFCVSANDLINPLPPSLFYGSGWHAYHPSQPKDGDQTHYWYSTLPTSRLRVPVRIGAGDVGIYYMQEPRSGGASSAAECWVDDNYGGAVAIGNGADIDQARPGLKIIDRKVAAGSHFVECELLGEEGHSVPAFKILGVFAT</sequence>
<proteinExistence type="predicted"/>
<reference evidence="1 2" key="1">
    <citation type="journal article" date="2016" name="Mol. Biol. Evol.">
        <title>Comparative Genomics of Early-Diverging Mushroom-Forming Fungi Provides Insights into the Origins of Lignocellulose Decay Capabilities.</title>
        <authorList>
            <person name="Nagy L.G."/>
            <person name="Riley R."/>
            <person name="Tritt A."/>
            <person name="Adam C."/>
            <person name="Daum C."/>
            <person name="Floudas D."/>
            <person name="Sun H."/>
            <person name="Yadav J.S."/>
            <person name="Pangilinan J."/>
            <person name="Larsson K.H."/>
            <person name="Matsuura K."/>
            <person name="Barry K."/>
            <person name="Labutti K."/>
            <person name="Kuo R."/>
            <person name="Ohm R.A."/>
            <person name="Bhattacharya S.S."/>
            <person name="Shirouzu T."/>
            <person name="Yoshinaga Y."/>
            <person name="Martin F.M."/>
            <person name="Grigoriev I.V."/>
            <person name="Hibbett D.S."/>
        </authorList>
    </citation>
    <scope>NUCLEOTIDE SEQUENCE [LARGE SCALE GENOMIC DNA]</scope>
    <source>
        <strain evidence="1 2">HHB9708</strain>
    </source>
</reference>
<dbReference type="PANTHER" id="PTHR34407">
    <property type="entry name" value="EXPRESSED PROTEIN"/>
    <property type="match status" value="1"/>
</dbReference>
<dbReference type="EMBL" id="KV419398">
    <property type="protein sequence ID" value="KZS96787.1"/>
    <property type="molecule type" value="Genomic_DNA"/>
</dbReference>
<organism evidence="1 2">
    <name type="scientific">Sistotremastrum niveocremeum HHB9708</name>
    <dbReference type="NCBI Taxonomy" id="1314777"/>
    <lineage>
        <taxon>Eukaryota</taxon>
        <taxon>Fungi</taxon>
        <taxon>Dikarya</taxon>
        <taxon>Basidiomycota</taxon>
        <taxon>Agaricomycotina</taxon>
        <taxon>Agaricomycetes</taxon>
        <taxon>Sistotremastrales</taxon>
        <taxon>Sistotremastraceae</taxon>
        <taxon>Sertulicium</taxon>
        <taxon>Sertulicium niveocremeum</taxon>
    </lineage>
</organism>
<accession>A0A164YCE0</accession>
<name>A0A164YCE0_9AGAM</name>
<evidence type="ECO:0008006" key="3">
    <source>
        <dbReference type="Google" id="ProtNLM"/>
    </source>
</evidence>
<dbReference type="SUPFAM" id="SSF52266">
    <property type="entry name" value="SGNH hydrolase"/>
    <property type="match status" value="1"/>
</dbReference>
<dbReference type="PANTHER" id="PTHR34407:SF1">
    <property type="entry name" value="SGNH HYDROLASE-TYPE ESTERASE DOMAIN-CONTAINING PROTEIN"/>
    <property type="match status" value="1"/>
</dbReference>
<evidence type="ECO:0000313" key="1">
    <source>
        <dbReference type="EMBL" id="KZS96787.1"/>
    </source>
</evidence>
<keyword evidence="2" id="KW-1185">Reference proteome</keyword>
<gene>
    <name evidence="1" type="ORF">SISNIDRAFT_473099</name>
</gene>
<dbReference type="AlphaFoldDB" id="A0A164YCE0"/>
<dbReference type="CDD" id="cd00229">
    <property type="entry name" value="SGNH_hydrolase"/>
    <property type="match status" value="1"/>
</dbReference>